<keyword evidence="1" id="KW-1133">Transmembrane helix</keyword>
<dbReference type="Proteomes" id="UP000634476">
    <property type="component" value="Unassembled WGS sequence"/>
</dbReference>
<organism evidence="2 3">
    <name type="scientific">Planobispora takensis</name>
    <dbReference type="NCBI Taxonomy" id="1367882"/>
    <lineage>
        <taxon>Bacteria</taxon>
        <taxon>Bacillati</taxon>
        <taxon>Actinomycetota</taxon>
        <taxon>Actinomycetes</taxon>
        <taxon>Streptosporangiales</taxon>
        <taxon>Streptosporangiaceae</taxon>
        <taxon>Planobispora</taxon>
    </lineage>
</organism>
<protein>
    <submittedName>
        <fullName evidence="2">Uncharacterized protein</fullName>
    </submittedName>
</protein>
<evidence type="ECO:0000256" key="1">
    <source>
        <dbReference type="SAM" id="Phobius"/>
    </source>
</evidence>
<evidence type="ECO:0000313" key="2">
    <source>
        <dbReference type="EMBL" id="GII04854.1"/>
    </source>
</evidence>
<proteinExistence type="predicted"/>
<name>A0A8J3WWC4_9ACTN</name>
<dbReference type="RefSeq" id="WP_203879091.1">
    <property type="nucleotide sequence ID" value="NZ_BOOK01000057.1"/>
</dbReference>
<keyword evidence="1" id="KW-0812">Transmembrane</keyword>
<evidence type="ECO:0000313" key="3">
    <source>
        <dbReference type="Proteomes" id="UP000634476"/>
    </source>
</evidence>
<feature type="transmembrane region" description="Helical" evidence="1">
    <location>
        <begin position="97"/>
        <end position="122"/>
    </location>
</feature>
<dbReference type="AlphaFoldDB" id="A0A8J3WWC4"/>
<keyword evidence="3" id="KW-1185">Reference proteome</keyword>
<sequence length="155" mass="16665">MSRSRRTRTARRKPLAPAVRLALDESAATGTVTVLECEYRKYANSSKSRRYCEGDFVYDTTGETVRVRAHGRADPGDVYDARITPERDEAGLRGVKGVLAPLTTAFFGLILLGATLMGLVFFSSLDRWWPFMSAAGTVAAAGVAGVVAGMIASNT</sequence>
<accession>A0A8J3WWC4</accession>
<gene>
    <name evidence="2" type="ORF">Pta02_68620</name>
</gene>
<reference evidence="2" key="1">
    <citation type="submission" date="2021-01" db="EMBL/GenBank/DDBJ databases">
        <title>Whole genome shotgun sequence of Planobispora takensis NBRC 109077.</title>
        <authorList>
            <person name="Komaki H."/>
            <person name="Tamura T."/>
        </authorList>
    </citation>
    <scope>NUCLEOTIDE SEQUENCE</scope>
    <source>
        <strain evidence="2">NBRC 109077</strain>
    </source>
</reference>
<comment type="caution">
    <text evidence="2">The sequence shown here is derived from an EMBL/GenBank/DDBJ whole genome shotgun (WGS) entry which is preliminary data.</text>
</comment>
<dbReference type="EMBL" id="BOOK01000057">
    <property type="protein sequence ID" value="GII04854.1"/>
    <property type="molecule type" value="Genomic_DNA"/>
</dbReference>
<keyword evidence="1" id="KW-0472">Membrane</keyword>
<feature type="transmembrane region" description="Helical" evidence="1">
    <location>
        <begin position="128"/>
        <end position="152"/>
    </location>
</feature>